<accession>A0AAW7M367</accession>
<reference evidence="2" key="1">
    <citation type="submission" date="2023-06" db="EMBL/GenBank/DDBJ databases">
        <title>Sysu t00039.</title>
        <authorList>
            <person name="Gao L."/>
            <person name="Fang B.-Z."/>
            <person name="Li W.-J."/>
        </authorList>
    </citation>
    <scope>NUCLEOTIDE SEQUENCE</scope>
    <source>
        <strain evidence="2">SYSU T00039</strain>
    </source>
</reference>
<dbReference type="PANTHER" id="PTHR43586">
    <property type="entry name" value="CYSTEINE DESULFURASE"/>
    <property type="match status" value="1"/>
</dbReference>
<dbReference type="SUPFAM" id="SSF53383">
    <property type="entry name" value="PLP-dependent transferases"/>
    <property type="match status" value="1"/>
</dbReference>
<evidence type="ECO:0000259" key="1">
    <source>
        <dbReference type="Pfam" id="PF00266"/>
    </source>
</evidence>
<dbReference type="InterPro" id="IPR015424">
    <property type="entry name" value="PyrdxlP-dep_Trfase"/>
</dbReference>
<dbReference type="GO" id="GO:0008483">
    <property type="term" value="F:transaminase activity"/>
    <property type="evidence" value="ECO:0007669"/>
    <property type="project" value="UniProtKB-KW"/>
</dbReference>
<dbReference type="Pfam" id="PF00266">
    <property type="entry name" value="Aminotran_5"/>
    <property type="match status" value="1"/>
</dbReference>
<keyword evidence="2" id="KW-0808">Transferase</keyword>
<dbReference type="Gene3D" id="3.40.640.10">
    <property type="entry name" value="Type I PLP-dependent aspartate aminotransferase-like (Major domain)"/>
    <property type="match status" value="1"/>
</dbReference>
<dbReference type="AlphaFoldDB" id="A0AAW7M367"/>
<dbReference type="InterPro" id="IPR015421">
    <property type="entry name" value="PyrdxlP-dep_Trfase_major"/>
</dbReference>
<keyword evidence="2" id="KW-0032">Aminotransferase</keyword>
<evidence type="ECO:0000313" key="3">
    <source>
        <dbReference type="Proteomes" id="UP001172737"/>
    </source>
</evidence>
<keyword evidence="3" id="KW-1185">Reference proteome</keyword>
<comment type="caution">
    <text evidence="2">The sequence shown here is derived from an EMBL/GenBank/DDBJ whole genome shotgun (WGS) entry which is preliminary data.</text>
</comment>
<feature type="domain" description="Aminotransferase class V" evidence="1">
    <location>
        <begin position="51"/>
        <end position="205"/>
    </location>
</feature>
<dbReference type="PANTHER" id="PTHR43586:SF21">
    <property type="entry name" value="PYRIDOXAL PHOSPHATE (PLP)-DEPENDENT ASPARTATE AMINOTRANSFERASE SUPERFAMILY"/>
    <property type="match status" value="1"/>
</dbReference>
<name>A0AAW7M367_9MICO</name>
<dbReference type="Proteomes" id="UP001172737">
    <property type="component" value="Unassembled WGS sequence"/>
</dbReference>
<protein>
    <submittedName>
        <fullName evidence="2">Aminotransferase class V-fold PLP-dependent enzyme</fullName>
    </submittedName>
</protein>
<dbReference type="EMBL" id="JAUHPX010000003">
    <property type="protein sequence ID" value="MDN4487872.1"/>
    <property type="molecule type" value="Genomic_DNA"/>
</dbReference>
<gene>
    <name evidence="2" type="ORF">QQX10_06785</name>
</gene>
<dbReference type="InterPro" id="IPR015422">
    <property type="entry name" value="PyrdxlP-dep_Trfase_small"/>
</dbReference>
<sequence length="345" mass="35407">MLEIAPLFPRVPGYLDTATYGLPAHATIRALHEATDAWAVGALDPVALDAAVDRMRAAYASLVGAEAADVTLAGSTSQVVGMVAASLPDGARVLVARGDFASVRMPFEADPRLRVIEVPLARLVDEVRPGVDLVAVSAVQSADGTVVDLGALALAARVAGARTLVDASHAAGWMDIRAREFDVVVASAYKWLGAPRGIALAAVHPAATWIRPVVASWYGADVPWDALYGSAADLSAGARRLDTSPAWQTAEAGAVALEILAAQGAPAIREHAVGLANLFRAEAGLAPGASPIVAVDLPRADALAAAGIRAATRNGRARLAFWVHSTEDDALNAARAIRAGVPAGV</sequence>
<dbReference type="RefSeq" id="WP_301119292.1">
    <property type="nucleotide sequence ID" value="NZ_JAUHPX010000003.1"/>
</dbReference>
<dbReference type="InterPro" id="IPR000192">
    <property type="entry name" value="Aminotrans_V_dom"/>
</dbReference>
<evidence type="ECO:0000313" key="2">
    <source>
        <dbReference type="EMBL" id="MDN4487872.1"/>
    </source>
</evidence>
<proteinExistence type="predicted"/>
<organism evidence="2 3">
    <name type="scientific">Demequina lignilytica</name>
    <dbReference type="NCBI Taxonomy" id="3051663"/>
    <lineage>
        <taxon>Bacteria</taxon>
        <taxon>Bacillati</taxon>
        <taxon>Actinomycetota</taxon>
        <taxon>Actinomycetes</taxon>
        <taxon>Micrococcales</taxon>
        <taxon>Demequinaceae</taxon>
        <taxon>Demequina</taxon>
    </lineage>
</organism>
<dbReference type="Gene3D" id="3.90.1150.10">
    <property type="entry name" value="Aspartate Aminotransferase, domain 1"/>
    <property type="match status" value="1"/>
</dbReference>